<comment type="caution">
    <text evidence="1">The sequence shown here is derived from an EMBL/GenBank/DDBJ whole genome shotgun (WGS) entry which is preliminary data.</text>
</comment>
<gene>
    <name evidence="1" type="ORF">IXB50_09800</name>
</gene>
<evidence type="ECO:0000313" key="1">
    <source>
        <dbReference type="EMBL" id="MBT9315718.1"/>
    </source>
</evidence>
<proteinExistence type="predicted"/>
<accession>A0A947GJ76</accession>
<sequence>MVAISTIDRFLGSLVGSYIGHYYGGNNQFGWPTNINDSTLYQSWKTNTPKAQVSDLQRSNSHLVAALPWLLYHHDNGTFRHQWLAQHLISASIGTSNNNVDTMEVLYVLGDSLEWMMQCPLDTRHPGQLLCKHLHHQKIHYPAVVSTKVNQWMKGLSSPSLTAISEMPPLDGPWGLITLSMWQCLNYRENLALALGSQKMSQPTLTIIGCLLGAWGGISVIPTPWLLLLSSDSRQAITHLAEQIYRDWAGIRSISDTFETLPLDL</sequence>
<evidence type="ECO:0008006" key="3">
    <source>
        <dbReference type="Google" id="ProtNLM"/>
    </source>
</evidence>
<dbReference type="Proteomes" id="UP000717364">
    <property type="component" value="Unassembled WGS sequence"/>
</dbReference>
<dbReference type="RefSeq" id="WP_215608785.1">
    <property type="nucleotide sequence ID" value="NZ_JADOES010000015.1"/>
</dbReference>
<keyword evidence="2" id="KW-1185">Reference proteome</keyword>
<organism evidence="1 2">
    <name type="scientific">Leptothoe spongobia TAU-MAC 1115</name>
    <dbReference type="NCBI Taxonomy" id="1967444"/>
    <lineage>
        <taxon>Bacteria</taxon>
        <taxon>Bacillati</taxon>
        <taxon>Cyanobacteriota</taxon>
        <taxon>Cyanophyceae</taxon>
        <taxon>Nodosilineales</taxon>
        <taxon>Cymatolegaceae</taxon>
        <taxon>Leptothoe</taxon>
        <taxon>Leptothoe spongobia</taxon>
    </lineage>
</organism>
<reference evidence="1" key="1">
    <citation type="submission" date="2020-11" db="EMBL/GenBank/DDBJ databases">
        <authorList>
            <person name="Konstantinou D."/>
            <person name="Gkelis S."/>
            <person name="Popin R."/>
            <person name="Fewer D."/>
            <person name="Sivonen K."/>
        </authorList>
    </citation>
    <scope>NUCLEOTIDE SEQUENCE</scope>
    <source>
        <strain evidence="1">TAU-MAC 1115</strain>
    </source>
</reference>
<dbReference type="SUPFAM" id="SSF101478">
    <property type="entry name" value="ADP-ribosylglycohydrolase"/>
    <property type="match status" value="1"/>
</dbReference>
<dbReference type="EMBL" id="JADOES010000015">
    <property type="protein sequence ID" value="MBT9315718.1"/>
    <property type="molecule type" value="Genomic_DNA"/>
</dbReference>
<protein>
    <recommendedName>
        <fullName evidence="3">ADP-ribosylglycohydrolase</fullName>
    </recommendedName>
</protein>
<dbReference type="AlphaFoldDB" id="A0A947GJ76"/>
<reference evidence="1" key="2">
    <citation type="journal article" date="2021" name="Mar. Drugs">
        <title>Genome Reduction and Secondary Metabolism of the Marine Sponge-Associated Cyanobacterium Leptothoe.</title>
        <authorList>
            <person name="Konstantinou D."/>
            <person name="Popin R.V."/>
            <person name="Fewer D.P."/>
            <person name="Sivonen K."/>
            <person name="Gkelis S."/>
        </authorList>
    </citation>
    <scope>NUCLEOTIDE SEQUENCE</scope>
    <source>
        <strain evidence="1">TAU-MAC 1115</strain>
    </source>
</reference>
<evidence type="ECO:0000313" key="2">
    <source>
        <dbReference type="Proteomes" id="UP000717364"/>
    </source>
</evidence>
<name>A0A947GJ76_9CYAN</name>
<dbReference type="InterPro" id="IPR036705">
    <property type="entry name" value="Ribosyl_crysJ1_sf"/>
</dbReference>